<protein>
    <submittedName>
        <fullName evidence="3">Cell wall-active antibiotics response 4TMS YvqF</fullName>
    </submittedName>
</protein>
<feature type="domain" description="DUF1707" evidence="2">
    <location>
        <begin position="12"/>
        <end position="63"/>
    </location>
</feature>
<dbReference type="RefSeq" id="WP_019193924.1">
    <property type="nucleotide sequence ID" value="NZ_LT629765.1"/>
</dbReference>
<dbReference type="Proteomes" id="UP000182237">
    <property type="component" value="Chromosome I"/>
</dbReference>
<name>A0A1H1SUU5_9CORY</name>
<reference evidence="3 4" key="1">
    <citation type="submission" date="2016-10" db="EMBL/GenBank/DDBJ databases">
        <authorList>
            <person name="de Groot N.N."/>
        </authorList>
    </citation>
    <scope>NUCLEOTIDE SEQUENCE [LARGE SCALE GENOMIC DNA]</scope>
    <source>
        <strain evidence="3 4">DSM 45434</strain>
    </source>
</reference>
<evidence type="ECO:0000259" key="2">
    <source>
        <dbReference type="Pfam" id="PF08044"/>
    </source>
</evidence>
<dbReference type="eggNOG" id="COG4758">
    <property type="taxonomic scope" value="Bacteria"/>
</dbReference>
<dbReference type="STRING" id="1203190.GCA_000312345_01089"/>
<dbReference type="PANTHER" id="PTHR40763:SF4">
    <property type="entry name" value="DUF1707 DOMAIN-CONTAINING PROTEIN"/>
    <property type="match status" value="1"/>
</dbReference>
<dbReference type="OrthoDB" id="3625082at2"/>
<accession>A0A1H1SUU5</accession>
<dbReference type="InterPro" id="IPR012551">
    <property type="entry name" value="DUF1707_SHOCT-like"/>
</dbReference>
<evidence type="ECO:0000313" key="3">
    <source>
        <dbReference type="EMBL" id="SDS51797.1"/>
    </source>
</evidence>
<evidence type="ECO:0000313" key="4">
    <source>
        <dbReference type="Proteomes" id="UP000182237"/>
    </source>
</evidence>
<sequence length="210" mass="21824">MNTPTPPEPPRLRASRSQRERAAHALSDALSDGQISLSEFDARCAQVWDATYSDELDTLTADLSPVGETPGVVSHTAPWSQGASARVDPSANGSALTVSVFGATDRRGSWAISPQHLSITVFSGNDLDLRHAVLESPDITITCVAIFGGIDIIVPEDAKVITEGVGIFGGFGDSARTPVPPRADAPVIRVRGLAAFGGVDIVRKPGGSGA</sequence>
<dbReference type="AlphaFoldDB" id="A0A1H1SUU5"/>
<organism evidence="3 4">
    <name type="scientific">Corynebacterium timonense</name>
    <dbReference type="NCBI Taxonomy" id="441500"/>
    <lineage>
        <taxon>Bacteria</taxon>
        <taxon>Bacillati</taxon>
        <taxon>Actinomycetota</taxon>
        <taxon>Actinomycetes</taxon>
        <taxon>Mycobacteriales</taxon>
        <taxon>Corynebacteriaceae</taxon>
        <taxon>Corynebacterium</taxon>
    </lineage>
</organism>
<keyword evidence="4" id="KW-1185">Reference proteome</keyword>
<dbReference type="PANTHER" id="PTHR40763">
    <property type="entry name" value="MEMBRANE PROTEIN-RELATED"/>
    <property type="match status" value="1"/>
</dbReference>
<dbReference type="EMBL" id="LT629765">
    <property type="protein sequence ID" value="SDS51797.1"/>
    <property type="molecule type" value="Genomic_DNA"/>
</dbReference>
<gene>
    <name evidence="3" type="ORF">SAMN04488539_1830</name>
</gene>
<proteinExistence type="predicted"/>
<evidence type="ECO:0000256" key="1">
    <source>
        <dbReference type="SAM" id="MobiDB-lite"/>
    </source>
</evidence>
<dbReference type="Pfam" id="PF08044">
    <property type="entry name" value="DUF1707"/>
    <property type="match status" value="1"/>
</dbReference>
<feature type="region of interest" description="Disordered" evidence="1">
    <location>
        <begin position="1"/>
        <end position="25"/>
    </location>
</feature>